<dbReference type="RefSeq" id="WP_059350723.1">
    <property type="nucleotide sequence ID" value="NZ_LDYG01000024.1"/>
</dbReference>
<dbReference type="EMBL" id="LDYG01000024">
    <property type="protein sequence ID" value="KUP07050.1"/>
    <property type="molecule type" value="Genomic_DNA"/>
</dbReference>
<dbReference type="OrthoDB" id="2628935at2"/>
<evidence type="ECO:0000313" key="3">
    <source>
        <dbReference type="Proteomes" id="UP000074108"/>
    </source>
</evidence>
<protein>
    <submittedName>
        <fullName evidence="2">Uncharacterized protein</fullName>
    </submittedName>
</protein>
<name>A0A147K9F9_9BACI</name>
<comment type="caution">
    <text evidence="2">The sequence shown here is derived from an EMBL/GenBank/DDBJ whole genome shotgun (WGS) entry which is preliminary data.</text>
</comment>
<dbReference type="PATRIC" id="fig|1150625.3.peg.1225"/>
<reference evidence="2 3" key="1">
    <citation type="journal article" date="2016" name="Front. Microbiol.">
        <title>Microevolution Analysis of Bacillus coahuilensis Unveils Differences in Phosphorus Acquisition Strategies and Their Regulation.</title>
        <authorList>
            <person name="Gomez-Lunar Z."/>
            <person name="Hernandez-Gonzalez I."/>
            <person name="Rodriguez-Torres M.D."/>
            <person name="Souza V."/>
            <person name="Olmedo-Alvarez G."/>
        </authorList>
    </citation>
    <scope>NUCLEOTIDE SEQUENCE [LARGE SCALE GENOMIC DNA]</scope>
    <source>
        <strain evidence="3">p1.1.43</strain>
    </source>
</reference>
<keyword evidence="1" id="KW-1133">Transmembrane helix</keyword>
<feature type="transmembrane region" description="Helical" evidence="1">
    <location>
        <begin position="118"/>
        <end position="138"/>
    </location>
</feature>
<evidence type="ECO:0000313" key="2">
    <source>
        <dbReference type="EMBL" id="KUP07050.1"/>
    </source>
</evidence>
<dbReference type="NCBIfam" id="NF041644">
    <property type="entry name" value="CBO0543_fam"/>
    <property type="match status" value="1"/>
</dbReference>
<dbReference type="STRING" id="1150625.Q75_05840"/>
<gene>
    <name evidence="2" type="ORF">Q75_05840</name>
</gene>
<evidence type="ECO:0000256" key="1">
    <source>
        <dbReference type="SAM" id="Phobius"/>
    </source>
</evidence>
<proteinExistence type="predicted"/>
<accession>A0A147K9F9</accession>
<keyword evidence="1" id="KW-0472">Membrane</keyword>
<feature type="transmembrane region" description="Helical" evidence="1">
    <location>
        <begin position="144"/>
        <end position="161"/>
    </location>
</feature>
<keyword evidence="3" id="KW-1185">Reference proteome</keyword>
<dbReference type="Proteomes" id="UP000074108">
    <property type="component" value="Unassembled WGS sequence"/>
</dbReference>
<sequence length="168" mass="20688">MKLYHAFIITTIILFSLRKGNWRNWREYLPTMYYFSFFNLFYQYITFTIDRVWELKKLFVSMFVTDVLYTFLVYPAVVVMFLGNYSDNRRVQFYHYAKYITVSMSIETLAAKLHYIEYFNGWTIWWTLFFYCTMFPLLRLHHVYPLRALVISFGLITFYLCKFDFSIL</sequence>
<dbReference type="InterPro" id="IPR048147">
    <property type="entry name" value="CBO0543-like"/>
</dbReference>
<organism evidence="2 3">
    <name type="scientific">Bacillus coahuilensis p1.1.43</name>
    <dbReference type="NCBI Taxonomy" id="1150625"/>
    <lineage>
        <taxon>Bacteria</taxon>
        <taxon>Bacillati</taxon>
        <taxon>Bacillota</taxon>
        <taxon>Bacilli</taxon>
        <taxon>Bacillales</taxon>
        <taxon>Bacillaceae</taxon>
        <taxon>Bacillus</taxon>
    </lineage>
</organism>
<keyword evidence="1" id="KW-0812">Transmembrane</keyword>
<dbReference type="AlphaFoldDB" id="A0A147K9F9"/>
<feature type="transmembrane region" description="Helical" evidence="1">
    <location>
        <begin position="28"/>
        <end position="47"/>
    </location>
</feature>
<feature type="transmembrane region" description="Helical" evidence="1">
    <location>
        <begin position="59"/>
        <end position="81"/>
    </location>
</feature>